<reference evidence="1" key="2">
    <citation type="journal article" date="2021" name="Mar. Drugs">
        <title>Genome Reduction and Secondary Metabolism of the Marine Sponge-Associated Cyanobacterium Leptothoe.</title>
        <authorList>
            <person name="Konstantinou D."/>
            <person name="Popin R.V."/>
            <person name="Fewer D.P."/>
            <person name="Sivonen K."/>
            <person name="Gkelis S."/>
        </authorList>
    </citation>
    <scope>NUCLEOTIDE SEQUENCE</scope>
    <source>
        <strain evidence="1">TAU-MAC 1115</strain>
    </source>
</reference>
<comment type="caution">
    <text evidence="1">The sequence shown here is derived from an EMBL/GenBank/DDBJ whole genome shotgun (WGS) entry which is preliminary data.</text>
</comment>
<organism evidence="1 2">
    <name type="scientific">Leptothoe spongobia TAU-MAC 1115</name>
    <dbReference type="NCBI Taxonomy" id="1967444"/>
    <lineage>
        <taxon>Bacteria</taxon>
        <taxon>Bacillati</taxon>
        <taxon>Cyanobacteriota</taxon>
        <taxon>Cyanophyceae</taxon>
        <taxon>Nodosilineales</taxon>
        <taxon>Cymatolegaceae</taxon>
        <taxon>Leptothoe</taxon>
        <taxon>Leptothoe spongobia</taxon>
    </lineage>
</organism>
<accession>A0A947GIQ4</accession>
<dbReference type="Proteomes" id="UP000717364">
    <property type="component" value="Unassembled WGS sequence"/>
</dbReference>
<dbReference type="AlphaFoldDB" id="A0A947GIQ4"/>
<protein>
    <submittedName>
        <fullName evidence="1">Uncharacterized protein</fullName>
    </submittedName>
</protein>
<sequence>MNRTLEQNRTLSTVDISEGNVIVPFDIEPNDKATRIRQHLENCTSLNVLTIAQRLLRPAVIPTGPGPSPNPIPPQY</sequence>
<name>A0A947GIQ4_9CYAN</name>
<proteinExistence type="predicted"/>
<dbReference type="RefSeq" id="WP_215608931.1">
    <property type="nucleotide sequence ID" value="NZ_JADOES010000017.1"/>
</dbReference>
<dbReference type="EMBL" id="JADOES010000017">
    <property type="protein sequence ID" value="MBT9315864.1"/>
    <property type="molecule type" value="Genomic_DNA"/>
</dbReference>
<keyword evidence="2" id="KW-1185">Reference proteome</keyword>
<evidence type="ECO:0000313" key="1">
    <source>
        <dbReference type="EMBL" id="MBT9315864.1"/>
    </source>
</evidence>
<evidence type="ECO:0000313" key="2">
    <source>
        <dbReference type="Proteomes" id="UP000717364"/>
    </source>
</evidence>
<gene>
    <name evidence="1" type="ORF">IXB50_10565</name>
</gene>
<reference evidence="1" key="1">
    <citation type="submission" date="2020-11" db="EMBL/GenBank/DDBJ databases">
        <authorList>
            <person name="Konstantinou D."/>
            <person name="Gkelis S."/>
            <person name="Popin R."/>
            <person name="Fewer D."/>
            <person name="Sivonen K."/>
        </authorList>
    </citation>
    <scope>NUCLEOTIDE SEQUENCE</scope>
    <source>
        <strain evidence="1">TAU-MAC 1115</strain>
    </source>
</reference>